<comment type="caution">
    <text evidence="8">The sequence shown here is derived from an EMBL/GenBank/DDBJ whole genome shotgun (WGS) entry which is preliminary data.</text>
</comment>
<dbReference type="SUPFAM" id="SSF103481">
    <property type="entry name" value="Multidrug resistance efflux transporter EmrE"/>
    <property type="match status" value="2"/>
</dbReference>
<reference evidence="8 9" key="1">
    <citation type="journal article" date="2014" name="BMC Genomics">
        <title>Comparison of environmental and isolate Sulfobacillus genomes reveals diverse carbon, sulfur, nitrogen, and hydrogen metabolisms.</title>
        <authorList>
            <person name="Justice N.B."/>
            <person name="Norman A."/>
            <person name="Brown C.T."/>
            <person name="Singh A."/>
            <person name="Thomas B.C."/>
            <person name="Banfield J.F."/>
        </authorList>
    </citation>
    <scope>NUCLEOTIDE SEQUENCE [LARGE SCALE GENOMIC DNA]</scope>
    <source>
        <strain evidence="8">AMDSBA3</strain>
    </source>
</reference>
<feature type="transmembrane region" description="Helical" evidence="6">
    <location>
        <begin position="288"/>
        <end position="307"/>
    </location>
</feature>
<evidence type="ECO:0000256" key="2">
    <source>
        <dbReference type="ARBA" id="ARBA00007362"/>
    </source>
</evidence>
<gene>
    <name evidence="8" type="ORF">C7B45_16860</name>
</gene>
<feature type="domain" description="EamA" evidence="7">
    <location>
        <begin position="20"/>
        <end position="158"/>
    </location>
</feature>
<dbReference type="Proteomes" id="UP000241848">
    <property type="component" value="Unassembled WGS sequence"/>
</dbReference>
<keyword evidence="4 6" id="KW-1133">Transmembrane helix</keyword>
<dbReference type="InterPro" id="IPR000620">
    <property type="entry name" value="EamA_dom"/>
</dbReference>
<organism evidence="8 9">
    <name type="scientific">Sulfobacillus acidophilus</name>
    <dbReference type="NCBI Taxonomy" id="53633"/>
    <lineage>
        <taxon>Bacteria</taxon>
        <taxon>Bacillati</taxon>
        <taxon>Bacillota</taxon>
        <taxon>Clostridia</taxon>
        <taxon>Eubacteriales</taxon>
        <taxon>Clostridiales Family XVII. Incertae Sedis</taxon>
        <taxon>Sulfobacillus</taxon>
    </lineage>
</organism>
<feature type="transmembrane region" description="Helical" evidence="6">
    <location>
        <begin position="145"/>
        <end position="164"/>
    </location>
</feature>
<evidence type="ECO:0000259" key="7">
    <source>
        <dbReference type="Pfam" id="PF00892"/>
    </source>
</evidence>
<dbReference type="GO" id="GO:0016020">
    <property type="term" value="C:membrane"/>
    <property type="evidence" value="ECO:0007669"/>
    <property type="project" value="UniProtKB-SubCell"/>
</dbReference>
<feature type="transmembrane region" description="Helical" evidence="6">
    <location>
        <begin position="200"/>
        <end position="222"/>
    </location>
</feature>
<evidence type="ECO:0000256" key="5">
    <source>
        <dbReference type="ARBA" id="ARBA00023136"/>
    </source>
</evidence>
<feature type="domain" description="EamA" evidence="7">
    <location>
        <begin position="172"/>
        <end position="305"/>
    </location>
</feature>
<dbReference type="PANTHER" id="PTHR32322">
    <property type="entry name" value="INNER MEMBRANE TRANSPORTER"/>
    <property type="match status" value="1"/>
</dbReference>
<feature type="transmembrane region" description="Helical" evidence="6">
    <location>
        <begin position="21"/>
        <end position="42"/>
    </location>
</feature>
<feature type="transmembrane region" description="Helical" evidence="6">
    <location>
        <begin position="48"/>
        <end position="69"/>
    </location>
</feature>
<feature type="transmembrane region" description="Helical" evidence="6">
    <location>
        <begin position="228"/>
        <end position="252"/>
    </location>
</feature>
<feature type="transmembrane region" description="Helical" evidence="6">
    <location>
        <begin position="113"/>
        <end position="133"/>
    </location>
</feature>
<feature type="transmembrane region" description="Helical" evidence="6">
    <location>
        <begin position="264"/>
        <end position="282"/>
    </location>
</feature>
<dbReference type="Pfam" id="PF00892">
    <property type="entry name" value="EamA"/>
    <property type="match status" value="2"/>
</dbReference>
<comment type="similarity">
    <text evidence="2">Belongs to the EamA transporter family.</text>
</comment>
<sequence>MVKAAKSSRPHRWFNARQRSIIQVLTGATLWGLSGTASQVLFHADHFRAAWLVSIRMLVSGAVLVSWGLVHHNSPSRALIRHTKWWPRLLAFAVFGLLGVQYTYFKAIADGNAASATLLQYLGPPLIVGYVALSSRRWPSPPTWMALLLAVLGTFFLATGGHLHRLEVPAPALIWGLVSAACLAFYTLAPLPVIHRYDALAVVGWGMLIGGVVSLGLGPVWRLPPGNWSVSAVVLIAFVVLLGTLAAFSLYLGSLRNLSPDETALFATAEPIAAVLASMLFLHVRFDGFGIVGSLFIVVAVVILSRAR</sequence>
<protein>
    <submittedName>
        <fullName evidence="8">EamA family transporter</fullName>
    </submittedName>
</protein>
<proteinExistence type="inferred from homology"/>
<comment type="subcellular location">
    <subcellularLocation>
        <location evidence="1">Membrane</location>
        <topology evidence="1">Multi-pass membrane protein</topology>
    </subcellularLocation>
</comment>
<keyword evidence="5 6" id="KW-0472">Membrane</keyword>
<evidence type="ECO:0000313" key="9">
    <source>
        <dbReference type="Proteomes" id="UP000241848"/>
    </source>
</evidence>
<feature type="transmembrane region" description="Helical" evidence="6">
    <location>
        <begin position="89"/>
        <end position="107"/>
    </location>
</feature>
<evidence type="ECO:0000256" key="6">
    <source>
        <dbReference type="SAM" id="Phobius"/>
    </source>
</evidence>
<evidence type="ECO:0000256" key="4">
    <source>
        <dbReference type="ARBA" id="ARBA00022989"/>
    </source>
</evidence>
<dbReference type="InterPro" id="IPR050638">
    <property type="entry name" value="AA-Vitamin_Transporters"/>
</dbReference>
<accession>A0A2T2WCS3</accession>
<dbReference type="PANTHER" id="PTHR32322:SF2">
    <property type="entry name" value="EAMA DOMAIN-CONTAINING PROTEIN"/>
    <property type="match status" value="1"/>
</dbReference>
<evidence type="ECO:0000313" key="8">
    <source>
        <dbReference type="EMBL" id="PSR20042.1"/>
    </source>
</evidence>
<evidence type="ECO:0000256" key="1">
    <source>
        <dbReference type="ARBA" id="ARBA00004141"/>
    </source>
</evidence>
<name>A0A2T2WCS3_9FIRM</name>
<evidence type="ECO:0000256" key="3">
    <source>
        <dbReference type="ARBA" id="ARBA00022692"/>
    </source>
</evidence>
<dbReference type="AlphaFoldDB" id="A0A2T2WCS3"/>
<dbReference type="EMBL" id="PXYV01000093">
    <property type="protein sequence ID" value="PSR20042.1"/>
    <property type="molecule type" value="Genomic_DNA"/>
</dbReference>
<dbReference type="InterPro" id="IPR037185">
    <property type="entry name" value="EmrE-like"/>
</dbReference>
<feature type="transmembrane region" description="Helical" evidence="6">
    <location>
        <begin position="170"/>
        <end position="188"/>
    </location>
</feature>
<keyword evidence="3 6" id="KW-0812">Transmembrane</keyword>